<dbReference type="Proteomes" id="UP000267187">
    <property type="component" value="Unassembled WGS sequence"/>
</dbReference>
<gene>
    <name evidence="1" type="ORF">DFR27_1097</name>
</gene>
<dbReference type="OrthoDB" id="8855241at2"/>
<proteinExistence type="predicted"/>
<protein>
    <submittedName>
        <fullName evidence="1">Uncharacterized protein</fullName>
    </submittedName>
</protein>
<dbReference type="AlphaFoldDB" id="A0A3M0AEW1"/>
<keyword evidence="2" id="KW-1185">Reference proteome</keyword>
<accession>A0A3M0AEW1</accession>
<evidence type="ECO:0000313" key="1">
    <source>
        <dbReference type="EMBL" id="RMA81288.1"/>
    </source>
</evidence>
<organism evidence="1 2">
    <name type="scientific">Umboniibacter marinipuniceus</name>
    <dbReference type="NCBI Taxonomy" id="569599"/>
    <lineage>
        <taxon>Bacteria</taxon>
        <taxon>Pseudomonadati</taxon>
        <taxon>Pseudomonadota</taxon>
        <taxon>Gammaproteobacteria</taxon>
        <taxon>Cellvibrionales</taxon>
        <taxon>Cellvibrionaceae</taxon>
        <taxon>Umboniibacter</taxon>
    </lineage>
</organism>
<dbReference type="EMBL" id="REFJ01000002">
    <property type="protein sequence ID" value="RMA81288.1"/>
    <property type="molecule type" value="Genomic_DNA"/>
</dbReference>
<dbReference type="RefSeq" id="WP_121876436.1">
    <property type="nucleotide sequence ID" value="NZ_REFJ01000002.1"/>
</dbReference>
<sequence length="137" mass="15918">MQESIVYGCITDTSPALDVERRRANRLALAHLPANEAWQFLNREMFSVPEHSQPRGDFITEVMHFGSSYGAIEYEWDEWIKQFEALLTKMYWVSATVHLETELRGTHSFVWTPDGDHHKPGSNAMSVKCEWLHETSY</sequence>
<name>A0A3M0AEW1_9GAMM</name>
<evidence type="ECO:0000313" key="2">
    <source>
        <dbReference type="Proteomes" id="UP000267187"/>
    </source>
</evidence>
<reference evidence="1 2" key="1">
    <citation type="submission" date="2018-10" db="EMBL/GenBank/DDBJ databases">
        <title>Genomic Encyclopedia of Type Strains, Phase IV (KMG-IV): sequencing the most valuable type-strain genomes for metagenomic binning, comparative biology and taxonomic classification.</title>
        <authorList>
            <person name="Goeker M."/>
        </authorList>
    </citation>
    <scope>NUCLEOTIDE SEQUENCE [LARGE SCALE GENOMIC DNA]</scope>
    <source>
        <strain evidence="1 2">DSM 25080</strain>
    </source>
</reference>
<comment type="caution">
    <text evidence="1">The sequence shown here is derived from an EMBL/GenBank/DDBJ whole genome shotgun (WGS) entry which is preliminary data.</text>
</comment>